<dbReference type="HOGENOM" id="CLU_2464111_0_0_9"/>
<evidence type="ECO:0000256" key="1">
    <source>
        <dbReference type="SAM" id="MobiDB-lite"/>
    </source>
</evidence>
<proteinExistence type="predicted"/>
<evidence type="ECO:0000313" key="2">
    <source>
        <dbReference type="EMBL" id="EHQ88253.1"/>
    </source>
</evidence>
<protein>
    <submittedName>
        <fullName evidence="2">Uncharacterized protein</fullName>
    </submittedName>
</protein>
<feature type="region of interest" description="Disordered" evidence="1">
    <location>
        <begin position="66"/>
        <end position="88"/>
    </location>
</feature>
<gene>
    <name evidence="2" type="ORF">DesyoDRAFT_1082</name>
</gene>
<keyword evidence="3" id="KW-1185">Reference proteome</keyword>
<reference evidence="2 3" key="1">
    <citation type="submission" date="2011-11" db="EMBL/GenBank/DDBJ databases">
        <title>The Noncontiguous Finished genome of Desulfosporosinus youngiae DSM 17734.</title>
        <authorList>
            <consortium name="US DOE Joint Genome Institute (JGI-PGF)"/>
            <person name="Lucas S."/>
            <person name="Han J."/>
            <person name="Lapidus A."/>
            <person name="Cheng J.-F."/>
            <person name="Goodwin L."/>
            <person name="Pitluck S."/>
            <person name="Peters L."/>
            <person name="Ovchinnikova G."/>
            <person name="Lu M."/>
            <person name="Land M.L."/>
            <person name="Hauser L."/>
            <person name="Pester M."/>
            <person name="Spring S."/>
            <person name="Ollivier B."/>
            <person name="Rattei T."/>
            <person name="Klenk H.-P."/>
            <person name="Wagner M."/>
            <person name="Loy A."/>
            <person name="Woyke T.J."/>
        </authorList>
    </citation>
    <scope>NUCLEOTIDE SEQUENCE [LARGE SCALE GENOMIC DNA]</scope>
    <source>
        <strain evidence="2 3">DSM 17734</strain>
    </source>
</reference>
<dbReference type="EMBL" id="CM001441">
    <property type="protein sequence ID" value="EHQ88253.1"/>
    <property type="molecule type" value="Genomic_DNA"/>
</dbReference>
<feature type="compositionally biased region" description="Basic and acidic residues" evidence="1">
    <location>
        <begin position="66"/>
        <end position="79"/>
    </location>
</feature>
<evidence type="ECO:0000313" key="3">
    <source>
        <dbReference type="Proteomes" id="UP000005104"/>
    </source>
</evidence>
<sequence length="88" mass="10266">MSLKDAGVEQIMSTNYREVLNPNQAKEMGRFLRLMIWAWDEATEVGVKPNVDGFIKEWRGIPTTVEEKRQRARRKQADYKKRKRAVGG</sequence>
<dbReference type="AlphaFoldDB" id="H5Y255"/>
<dbReference type="RefSeq" id="WP_007780383.1">
    <property type="nucleotide sequence ID" value="NZ_CM001441.1"/>
</dbReference>
<dbReference type="Proteomes" id="UP000005104">
    <property type="component" value="Chromosome"/>
</dbReference>
<organism evidence="2 3">
    <name type="scientific">Desulfosporosinus youngiae DSM 17734</name>
    <dbReference type="NCBI Taxonomy" id="768710"/>
    <lineage>
        <taxon>Bacteria</taxon>
        <taxon>Bacillati</taxon>
        <taxon>Bacillota</taxon>
        <taxon>Clostridia</taxon>
        <taxon>Eubacteriales</taxon>
        <taxon>Desulfitobacteriaceae</taxon>
        <taxon>Desulfosporosinus</taxon>
    </lineage>
</organism>
<dbReference type="STRING" id="768710.DesyoDRAFT_1082"/>
<name>H5Y255_9FIRM</name>
<accession>H5Y255</accession>